<name>I3UYW1_PSEPU</name>
<dbReference type="AlphaFoldDB" id="I3UYW1"/>
<dbReference type="KEGG" id="ppi:YSA_07236"/>
<accession>I3UYW1</accession>
<evidence type="ECO:0000313" key="1">
    <source>
        <dbReference type="EMBL" id="AFK70682.1"/>
    </source>
</evidence>
<gene>
    <name evidence="1" type="ORF">YSA_07236</name>
</gene>
<organism evidence="1 2">
    <name type="scientific">Pseudomonas putida ND6</name>
    <dbReference type="NCBI Taxonomy" id="231023"/>
    <lineage>
        <taxon>Bacteria</taxon>
        <taxon>Pseudomonadati</taxon>
        <taxon>Pseudomonadota</taxon>
        <taxon>Gammaproteobacteria</taxon>
        <taxon>Pseudomonadales</taxon>
        <taxon>Pseudomonadaceae</taxon>
        <taxon>Pseudomonas</taxon>
    </lineage>
</organism>
<protein>
    <submittedName>
        <fullName evidence="1">Uncharacterized protein</fullName>
    </submittedName>
</protein>
<dbReference type="EMBL" id="CP003588">
    <property type="protein sequence ID" value="AFK70682.1"/>
    <property type="molecule type" value="Genomic_DNA"/>
</dbReference>
<sequence>MIAKGIAKGVFTRWPVLFFICYRRLYTACWQFGKWLS</sequence>
<evidence type="ECO:0000313" key="2">
    <source>
        <dbReference type="Proteomes" id="UP000005268"/>
    </source>
</evidence>
<reference evidence="1 2" key="1">
    <citation type="journal article" date="2012" name="J. Bacteriol.">
        <title>Complete Genome Sequence of the Naphthalene-Degrading Pseudomonas putida Strain ND6.</title>
        <authorList>
            <person name="Li S."/>
            <person name="Zhao H."/>
            <person name="Li Y."/>
            <person name="Niu S."/>
            <person name="Cai B."/>
        </authorList>
    </citation>
    <scope>NUCLEOTIDE SEQUENCE [LARGE SCALE GENOMIC DNA]</scope>
    <source>
        <strain evidence="1 2">ND6</strain>
    </source>
</reference>
<dbReference type="HOGENOM" id="CLU_3347508_0_0_6"/>
<dbReference type="Proteomes" id="UP000005268">
    <property type="component" value="Chromosome"/>
</dbReference>
<proteinExistence type="predicted"/>